<dbReference type="Pfam" id="PF16087">
    <property type="entry name" value="DUF4817"/>
    <property type="match status" value="1"/>
</dbReference>
<proteinExistence type="predicted"/>
<keyword evidence="3" id="KW-1185">Reference proteome</keyword>
<dbReference type="OrthoDB" id="7545861at2759"/>
<gene>
    <name evidence="2" type="ORF">TSAR_001346</name>
</gene>
<dbReference type="InterPro" id="IPR032135">
    <property type="entry name" value="DUF4817"/>
</dbReference>
<accession>A0A232EKX7</accession>
<comment type="caution">
    <text evidence="2">The sequence shown here is derived from an EMBL/GenBank/DDBJ whole genome shotgun (WGS) entry which is preliminary data.</text>
</comment>
<organism evidence="2 3">
    <name type="scientific">Trichomalopsis sarcophagae</name>
    <dbReference type="NCBI Taxonomy" id="543379"/>
    <lineage>
        <taxon>Eukaryota</taxon>
        <taxon>Metazoa</taxon>
        <taxon>Ecdysozoa</taxon>
        <taxon>Arthropoda</taxon>
        <taxon>Hexapoda</taxon>
        <taxon>Insecta</taxon>
        <taxon>Pterygota</taxon>
        <taxon>Neoptera</taxon>
        <taxon>Endopterygota</taxon>
        <taxon>Hymenoptera</taxon>
        <taxon>Apocrita</taxon>
        <taxon>Proctotrupomorpha</taxon>
        <taxon>Chalcidoidea</taxon>
        <taxon>Pteromalidae</taxon>
        <taxon>Pteromalinae</taxon>
        <taxon>Trichomalopsis</taxon>
    </lineage>
</organism>
<evidence type="ECO:0000313" key="3">
    <source>
        <dbReference type="Proteomes" id="UP000215335"/>
    </source>
</evidence>
<dbReference type="Proteomes" id="UP000215335">
    <property type="component" value="Unassembled WGS sequence"/>
</dbReference>
<feature type="domain" description="DUF4817" evidence="1">
    <location>
        <begin position="1"/>
        <end position="39"/>
    </location>
</feature>
<protein>
    <recommendedName>
        <fullName evidence="1">DUF4817 domain-containing protein</fullName>
    </recommendedName>
</protein>
<sequence length="56" mass="6645">MITVLGECHNNYNAATRLYAERFPDRRHPTNVTIHSLTVRARRRRLARQSRILTLK</sequence>
<name>A0A232EKX7_9HYME</name>
<reference evidence="2 3" key="1">
    <citation type="journal article" date="2017" name="Curr. Biol.">
        <title>The Evolution of Venom by Co-option of Single-Copy Genes.</title>
        <authorList>
            <person name="Martinson E.O."/>
            <person name="Mrinalini"/>
            <person name="Kelkar Y.D."/>
            <person name="Chang C.H."/>
            <person name="Werren J.H."/>
        </authorList>
    </citation>
    <scope>NUCLEOTIDE SEQUENCE [LARGE SCALE GENOMIC DNA]</scope>
    <source>
        <strain evidence="2 3">Alberta</strain>
        <tissue evidence="2">Whole body</tissue>
    </source>
</reference>
<evidence type="ECO:0000313" key="2">
    <source>
        <dbReference type="EMBL" id="OXU19007.1"/>
    </source>
</evidence>
<dbReference type="EMBL" id="NNAY01003680">
    <property type="protein sequence ID" value="OXU19007.1"/>
    <property type="molecule type" value="Genomic_DNA"/>
</dbReference>
<dbReference type="AlphaFoldDB" id="A0A232EKX7"/>
<evidence type="ECO:0000259" key="1">
    <source>
        <dbReference type="Pfam" id="PF16087"/>
    </source>
</evidence>